<dbReference type="InterPro" id="IPR036823">
    <property type="entry name" value="Ribosomal_uS7_dom_sf"/>
</dbReference>
<dbReference type="EMBL" id="KF900914">
    <property type="protein sequence ID" value="AIF11335.1"/>
    <property type="molecule type" value="Genomic_DNA"/>
</dbReference>
<feature type="domain" description="Small ribosomal subunit protein uS7" evidence="7">
    <location>
        <begin position="69"/>
        <end position="217"/>
    </location>
</feature>
<keyword evidence="3 8" id="KW-0689">Ribosomal protein</keyword>
<evidence type="ECO:0000256" key="1">
    <source>
        <dbReference type="ARBA" id="ARBA00007151"/>
    </source>
</evidence>
<dbReference type="PIRSF" id="PIRSF002122">
    <property type="entry name" value="RPS7p_RPS7a_RPS5e_RPS7o"/>
    <property type="match status" value="1"/>
</dbReference>
<evidence type="ECO:0000256" key="2">
    <source>
        <dbReference type="ARBA" id="ARBA00011458"/>
    </source>
</evidence>
<dbReference type="GO" id="GO:0015935">
    <property type="term" value="C:small ribosomal subunit"/>
    <property type="evidence" value="ECO:0007669"/>
    <property type="project" value="UniProtKB-UniRule"/>
</dbReference>
<evidence type="ECO:0000259" key="7">
    <source>
        <dbReference type="Pfam" id="PF00177"/>
    </source>
</evidence>
<dbReference type="GO" id="GO:0003735">
    <property type="term" value="F:structural constituent of ribosome"/>
    <property type="evidence" value="ECO:0007669"/>
    <property type="project" value="UniProtKB-UniRule"/>
</dbReference>
<evidence type="ECO:0000256" key="6">
    <source>
        <dbReference type="SAM" id="MobiDB-lite"/>
    </source>
</evidence>
<evidence type="ECO:0000256" key="4">
    <source>
        <dbReference type="ARBA" id="ARBA00023274"/>
    </source>
</evidence>
<dbReference type="InterPro" id="IPR000235">
    <property type="entry name" value="Ribosomal_uS7"/>
</dbReference>
<dbReference type="InterPro" id="IPR005716">
    <property type="entry name" value="Ribosomal_uS7_euk/arc"/>
</dbReference>
<dbReference type="NCBIfam" id="TIGR01028">
    <property type="entry name" value="uS7_euk_arch"/>
    <property type="match status" value="1"/>
</dbReference>
<dbReference type="GO" id="GO:0006412">
    <property type="term" value="P:translation"/>
    <property type="evidence" value="ECO:0007669"/>
    <property type="project" value="UniProtKB-UniRule"/>
</dbReference>
<evidence type="ECO:0000256" key="5">
    <source>
        <dbReference type="NCBIfam" id="TIGR01028"/>
    </source>
</evidence>
<reference evidence="8" key="1">
    <citation type="journal article" date="2014" name="Genome Biol. Evol.">
        <title>Pangenome evidence for extensive interdomain horizontal transfer affecting lineage core and shell genes in uncultured planktonic thaumarchaeota and euryarchaeota.</title>
        <authorList>
            <person name="Deschamps P."/>
            <person name="Zivanovic Y."/>
            <person name="Moreira D."/>
            <person name="Rodriguez-Valera F."/>
            <person name="Lopez-Garcia P."/>
        </authorList>
    </citation>
    <scope>NUCLEOTIDE SEQUENCE</scope>
</reference>
<comment type="similarity">
    <text evidence="1">Belongs to the universal ribosomal protein uS7 family.</text>
</comment>
<dbReference type="PANTHER" id="PTHR11205">
    <property type="entry name" value="RIBOSOMAL PROTEIN S7"/>
    <property type="match status" value="1"/>
</dbReference>
<dbReference type="InterPro" id="IPR023798">
    <property type="entry name" value="Ribosomal_uS7_dom"/>
</dbReference>
<dbReference type="Pfam" id="PF00177">
    <property type="entry name" value="Ribosomal_S7"/>
    <property type="match status" value="1"/>
</dbReference>
<evidence type="ECO:0000313" key="8">
    <source>
        <dbReference type="EMBL" id="AIF11335.1"/>
    </source>
</evidence>
<proteinExistence type="inferred from homology"/>
<sequence length="217" mass="23356">MADDEITEQPAEDVPAAEQEDAADESPIAGIGTLVFGKWDASEVTCEDPGLAPYVNLQTVGVPHSGGRHANAWMGKSKLSVVERYINGLMRTGRNGGKKLYAAKSFEDALDIIHERTGDNPLQVMVDAITQSAPMEEITRIRFGAVSQPKAVDSAPSRRLDVAIRYLCQGAINATIKSEKTLTQGIVNEIMKAKDGDVASFAVSKKEEVQRIASSAR</sequence>
<comment type="subunit">
    <text evidence="2">Part of the 30S ribosomal subunit.</text>
</comment>
<keyword evidence="4" id="KW-0687">Ribonucleoprotein</keyword>
<dbReference type="Gene3D" id="1.10.455.10">
    <property type="entry name" value="Ribosomal protein S7 domain"/>
    <property type="match status" value="1"/>
</dbReference>
<evidence type="ECO:0000256" key="3">
    <source>
        <dbReference type="ARBA" id="ARBA00022980"/>
    </source>
</evidence>
<dbReference type="AlphaFoldDB" id="A0A075H8F4"/>
<dbReference type="SUPFAM" id="SSF47973">
    <property type="entry name" value="Ribosomal protein S7"/>
    <property type="match status" value="1"/>
</dbReference>
<gene>
    <name evidence="8" type="primary">RP-S7</name>
    <name evidence="8" type="synonym">rpsG</name>
</gene>
<organism evidence="8">
    <name type="scientific">uncultured marine group II/III euryarchaeote KM3_51_E06</name>
    <dbReference type="NCBI Taxonomy" id="1456455"/>
    <lineage>
        <taxon>Archaea</taxon>
        <taxon>Methanobacteriati</taxon>
        <taxon>Methanobacteriota</taxon>
        <taxon>environmental samples</taxon>
    </lineage>
</organism>
<name>A0A075H8F4_9EURY</name>
<dbReference type="NCBIfam" id="NF003106">
    <property type="entry name" value="PRK04027.1"/>
    <property type="match status" value="1"/>
</dbReference>
<protein>
    <recommendedName>
        <fullName evidence="5">30S ribosomal protein S7</fullName>
    </recommendedName>
</protein>
<accession>A0A075H8F4</accession>
<feature type="compositionally biased region" description="Acidic residues" evidence="6">
    <location>
        <begin position="1"/>
        <end position="11"/>
    </location>
</feature>
<feature type="region of interest" description="Disordered" evidence="6">
    <location>
        <begin position="1"/>
        <end position="25"/>
    </location>
</feature>